<evidence type="ECO:0000313" key="2">
    <source>
        <dbReference type="WBParaSite" id="PSU_v2.g11640.t1"/>
    </source>
</evidence>
<protein>
    <submittedName>
        <fullName evidence="2">Uncharacterized protein</fullName>
    </submittedName>
</protein>
<reference evidence="2" key="1">
    <citation type="submission" date="2022-11" db="UniProtKB">
        <authorList>
            <consortium name="WormBaseParasite"/>
        </authorList>
    </citation>
    <scope>IDENTIFICATION</scope>
</reference>
<dbReference type="PANTHER" id="PTHR46671">
    <property type="entry name" value="PROTEIN CBG11221"/>
    <property type="match status" value="1"/>
</dbReference>
<name>A0A914Y1D6_9BILA</name>
<dbReference type="Proteomes" id="UP000887577">
    <property type="component" value="Unplaced"/>
</dbReference>
<dbReference type="WBParaSite" id="PSU_v2.g11640.t1">
    <property type="protein sequence ID" value="PSU_v2.g11640.t1"/>
    <property type="gene ID" value="PSU_v2.g11640"/>
</dbReference>
<evidence type="ECO:0000313" key="1">
    <source>
        <dbReference type="Proteomes" id="UP000887577"/>
    </source>
</evidence>
<sequence>MHHLYVNKLMGEFDFAAVQCLAERVYNRTYLSQNYSIIKNFDDSAYRNLPHVRYHYRKNTGLSTENFNCTRSSKFK</sequence>
<organism evidence="1 2">
    <name type="scientific">Panagrolaimus superbus</name>
    <dbReference type="NCBI Taxonomy" id="310955"/>
    <lineage>
        <taxon>Eukaryota</taxon>
        <taxon>Metazoa</taxon>
        <taxon>Ecdysozoa</taxon>
        <taxon>Nematoda</taxon>
        <taxon>Chromadorea</taxon>
        <taxon>Rhabditida</taxon>
        <taxon>Tylenchina</taxon>
        <taxon>Panagrolaimomorpha</taxon>
        <taxon>Panagrolaimoidea</taxon>
        <taxon>Panagrolaimidae</taxon>
        <taxon>Panagrolaimus</taxon>
    </lineage>
</organism>
<proteinExistence type="predicted"/>
<dbReference type="PANTHER" id="PTHR46671:SF7">
    <property type="entry name" value="CORE-2_I-BRANCHING ENZYME"/>
    <property type="match status" value="1"/>
</dbReference>
<keyword evidence="1" id="KW-1185">Reference proteome</keyword>
<dbReference type="AlphaFoldDB" id="A0A914Y1D6"/>
<accession>A0A914Y1D6</accession>